<keyword evidence="2" id="KW-1185">Reference proteome</keyword>
<evidence type="ECO:0008006" key="3">
    <source>
        <dbReference type="Google" id="ProtNLM"/>
    </source>
</evidence>
<name>A0AAV4TSZ4_CAEEX</name>
<dbReference type="AlphaFoldDB" id="A0AAV4TSZ4"/>
<organism evidence="1 2">
    <name type="scientific">Caerostris extrusa</name>
    <name type="common">Bark spider</name>
    <name type="synonym">Caerostris bankana</name>
    <dbReference type="NCBI Taxonomy" id="172846"/>
    <lineage>
        <taxon>Eukaryota</taxon>
        <taxon>Metazoa</taxon>
        <taxon>Ecdysozoa</taxon>
        <taxon>Arthropoda</taxon>
        <taxon>Chelicerata</taxon>
        <taxon>Arachnida</taxon>
        <taxon>Araneae</taxon>
        <taxon>Araneomorphae</taxon>
        <taxon>Entelegynae</taxon>
        <taxon>Araneoidea</taxon>
        <taxon>Araneidae</taxon>
        <taxon>Caerostris</taxon>
    </lineage>
</organism>
<accession>A0AAV4TSZ4</accession>
<reference evidence="1 2" key="1">
    <citation type="submission" date="2021-06" db="EMBL/GenBank/DDBJ databases">
        <title>Caerostris extrusa draft genome.</title>
        <authorList>
            <person name="Kono N."/>
            <person name="Arakawa K."/>
        </authorList>
    </citation>
    <scope>NUCLEOTIDE SEQUENCE [LARGE SCALE GENOMIC DNA]</scope>
</reference>
<evidence type="ECO:0000313" key="1">
    <source>
        <dbReference type="EMBL" id="GIY49583.1"/>
    </source>
</evidence>
<gene>
    <name evidence="1" type="ORF">CEXT_325261</name>
</gene>
<dbReference type="EMBL" id="BPLR01011855">
    <property type="protein sequence ID" value="GIY49583.1"/>
    <property type="molecule type" value="Genomic_DNA"/>
</dbReference>
<dbReference type="Proteomes" id="UP001054945">
    <property type="component" value="Unassembled WGS sequence"/>
</dbReference>
<sequence>MHYPVHSNLFLICAGIETVGCRPTVKAVVAICGVTETHASNFGVSEWSGENRGLEANEILLIQMKKHRRRGVSILRFCPKPLQGLFAQIVEEIWCCLASDKLLQRCIGEFGSYILLFNFSFLKN</sequence>
<proteinExistence type="predicted"/>
<protein>
    <recommendedName>
        <fullName evidence="3">Transposase</fullName>
    </recommendedName>
</protein>
<comment type="caution">
    <text evidence="1">The sequence shown here is derived from an EMBL/GenBank/DDBJ whole genome shotgun (WGS) entry which is preliminary data.</text>
</comment>
<evidence type="ECO:0000313" key="2">
    <source>
        <dbReference type="Proteomes" id="UP001054945"/>
    </source>
</evidence>